<dbReference type="RefSeq" id="WP_015750080.1">
    <property type="nucleotide sequence ID" value="NC_013235.1"/>
</dbReference>
<dbReference type="InParanoid" id="C8XA72"/>
<dbReference type="Proteomes" id="UP000002218">
    <property type="component" value="Chromosome"/>
</dbReference>
<gene>
    <name evidence="2" type="ordered locus">Namu_4999</name>
</gene>
<evidence type="ECO:0008006" key="4">
    <source>
        <dbReference type="Google" id="ProtNLM"/>
    </source>
</evidence>
<reference evidence="3" key="1">
    <citation type="submission" date="2009-09" db="EMBL/GenBank/DDBJ databases">
        <title>The complete genome of Nakamurella multipartita DSM 44233.</title>
        <authorList>
            <consortium name="US DOE Joint Genome Institute (JGI-PGF)"/>
            <person name="Lucas S."/>
            <person name="Copeland A."/>
            <person name="Lapidus A."/>
            <person name="Glavina del Rio T."/>
            <person name="Dalin E."/>
            <person name="Tice H."/>
            <person name="Bruce D."/>
            <person name="Goodwin L."/>
            <person name="Pitluck S."/>
            <person name="Kyrpides N."/>
            <person name="Mavromatis K."/>
            <person name="Ivanova N."/>
            <person name="Ovchinnikova G."/>
            <person name="Sims D."/>
            <person name="Meincke L."/>
            <person name="Brettin T."/>
            <person name="Detter J.C."/>
            <person name="Han C."/>
            <person name="Larimer F."/>
            <person name="Land M."/>
            <person name="Hauser L."/>
            <person name="Markowitz V."/>
            <person name="Cheng J.-F."/>
            <person name="Hugenholtz P."/>
            <person name="Woyke T."/>
            <person name="Wu D."/>
            <person name="Klenk H.-P."/>
            <person name="Eisen J.A."/>
        </authorList>
    </citation>
    <scope>NUCLEOTIDE SEQUENCE [LARGE SCALE GENOMIC DNA]</scope>
    <source>
        <strain evidence="3">ATCC 700099 / DSM 44233 / CIP 104796 / JCM 9543 / NBRC 105858 / Y-104</strain>
    </source>
</reference>
<dbReference type="HOGENOM" id="CLU_090638_0_1_11"/>
<protein>
    <recommendedName>
        <fullName evidence="4">Alkaline shock response membrane anchor protein AmaP</fullName>
    </recommendedName>
</protein>
<dbReference type="STRING" id="479431.Namu_4999"/>
<accession>C8XA72</accession>
<keyword evidence="1" id="KW-1133">Transmembrane helix</keyword>
<keyword evidence="1" id="KW-0812">Transmembrane</keyword>
<evidence type="ECO:0000313" key="3">
    <source>
        <dbReference type="Proteomes" id="UP000002218"/>
    </source>
</evidence>
<organism evidence="2 3">
    <name type="scientific">Nakamurella multipartita (strain ATCC 700099 / DSM 44233 / CIP 104796 / JCM 9543 / NBRC 105858 / Y-104)</name>
    <name type="common">Microsphaera multipartita</name>
    <dbReference type="NCBI Taxonomy" id="479431"/>
    <lineage>
        <taxon>Bacteria</taxon>
        <taxon>Bacillati</taxon>
        <taxon>Actinomycetota</taxon>
        <taxon>Actinomycetes</taxon>
        <taxon>Nakamurellales</taxon>
        <taxon>Nakamurellaceae</taxon>
        <taxon>Nakamurella</taxon>
    </lineage>
</organism>
<proteinExistence type="predicted"/>
<dbReference type="NCBIfam" id="NF033218">
    <property type="entry name" value="anchor_AmaP"/>
    <property type="match status" value="1"/>
</dbReference>
<dbReference type="EMBL" id="CP001737">
    <property type="protein sequence ID" value="ACV81272.1"/>
    <property type="molecule type" value="Genomic_DNA"/>
</dbReference>
<dbReference type="AlphaFoldDB" id="C8XA72"/>
<feature type="transmembrane region" description="Helical" evidence="1">
    <location>
        <begin position="60"/>
        <end position="79"/>
    </location>
</feature>
<dbReference type="OrthoDB" id="4350374at2"/>
<evidence type="ECO:0000313" key="2">
    <source>
        <dbReference type="EMBL" id="ACV81272.1"/>
    </source>
</evidence>
<dbReference type="eggNOG" id="ENOG503349P">
    <property type="taxonomic scope" value="Bacteria"/>
</dbReference>
<name>C8XA72_NAKMY</name>
<reference evidence="2 3" key="2">
    <citation type="journal article" date="2010" name="Stand. Genomic Sci.">
        <title>Complete genome sequence of Nakamurella multipartita type strain (Y-104).</title>
        <authorList>
            <person name="Tice H."/>
            <person name="Mayilraj S."/>
            <person name="Sims D."/>
            <person name="Lapidus A."/>
            <person name="Nolan M."/>
            <person name="Lucas S."/>
            <person name="Glavina Del Rio T."/>
            <person name="Copeland A."/>
            <person name="Cheng J.F."/>
            <person name="Meincke L."/>
            <person name="Bruce D."/>
            <person name="Goodwin L."/>
            <person name="Pitluck S."/>
            <person name="Ivanova N."/>
            <person name="Mavromatis K."/>
            <person name="Ovchinnikova G."/>
            <person name="Pati A."/>
            <person name="Chen A."/>
            <person name="Palaniappan K."/>
            <person name="Land M."/>
            <person name="Hauser L."/>
            <person name="Chang Y.J."/>
            <person name="Jeffries C.D."/>
            <person name="Detter J.C."/>
            <person name="Brettin T."/>
            <person name="Rohde M."/>
            <person name="Goker M."/>
            <person name="Bristow J."/>
            <person name="Eisen J.A."/>
            <person name="Markowitz V."/>
            <person name="Hugenholtz P."/>
            <person name="Kyrpides N.C."/>
            <person name="Klenk H.P."/>
            <person name="Chen F."/>
        </authorList>
    </citation>
    <scope>NUCLEOTIDE SEQUENCE [LARGE SCALE GENOMIC DNA]</scope>
    <source>
        <strain evidence="3">ATCC 700099 / DSM 44233 / CIP 104796 / JCM 9543 / NBRC 105858 / Y-104</strain>
    </source>
</reference>
<keyword evidence="3" id="KW-1185">Reference proteome</keyword>
<evidence type="ECO:0000256" key="1">
    <source>
        <dbReference type="SAM" id="Phobius"/>
    </source>
</evidence>
<keyword evidence="1" id="KW-0472">Membrane</keyword>
<dbReference type="KEGG" id="nml:Namu_4999"/>
<sequence precursor="true">MNRRTTRGNRVGLLLVGALLLLAGVGVALLSTGVFGADRAGQPVYPESAAQWVNANPWLWWAALAVAVVVGLLALRWLVVQIRIDRIHRLSLDTDRDPDPAAGRTDASAKALTRAVEDDILGIDGVRDARADLSGHADAPELWLKVTTDNTADTAHIRRRIVDDVVRDARTALELPALPAYLTLTVSRRSAARSVV</sequence>